<comment type="caution">
    <text evidence="3">The sequence shown here is derived from an EMBL/GenBank/DDBJ whole genome shotgun (WGS) entry which is preliminary data.</text>
</comment>
<name>A0A556QPE4_9BACT</name>
<dbReference type="GO" id="GO:0006310">
    <property type="term" value="P:DNA recombination"/>
    <property type="evidence" value="ECO:0007669"/>
    <property type="project" value="UniProtKB-KW"/>
</dbReference>
<proteinExistence type="predicted"/>
<dbReference type="InterPro" id="IPR010998">
    <property type="entry name" value="Integrase_recombinase_N"/>
</dbReference>
<dbReference type="GO" id="GO:0003677">
    <property type="term" value="F:DNA binding"/>
    <property type="evidence" value="ECO:0007669"/>
    <property type="project" value="UniProtKB-KW"/>
</dbReference>
<protein>
    <submittedName>
        <fullName evidence="3">Site-specific integrase</fullName>
    </submittedName>
</protein>
<dbReference type="SUPFAM" id="SSF56349">
    <property type="entry name" value="DNA breaking-rejoining enzymes"/>
    <property type="match status" value="1"/>
</dbReference>
<organism evidence="3 4">
    <name type="scientific">Rariglobus hedericola</name>
    <dbReference type="NCBI Taxonomy" id="2597822"/>
    <lineage>
        <taxon>Bacteria</taxon>
        <taxon>Pseudomonadati</taxon>
        <taxon>Verrucomicrobiota</taxon>
        <taxon>Opitutia</taxon>
        <taxon>Opitutales</taxon>
        <taxon>Opitutaceae</taxon>
        <taxon>Rariglobus</taxon>
    </lineage>
</organism>
<keyword evidence="1" id="KW-0238">DNA-binding</keyword>
<evidence type="ECO:0000313" key="3">
    <source>
        <dbReference type="EMBL" id="TSJ78518.1"/>
    </source>
</evidence>
<reference evidence="3 4" key="1">
    <citation type="submission" date="2019-07" db="EMBL/GenBank/DDBJ databases">
        <title>Description of 53C-WASEF.</title>
        <authorList>
            <person name="Pitt A."/>
            <person name="Hahn M.W."/>
        </authorList>
    </citation>
    <scope>NUCLEOTIDE SEQUENCE [LARGE SCALE GENOMIC DNA]</scope>
    <source>
        <strain evidence="3 4">53C-WASEF</strain>
    </source>
</reference>
<dbReference type="OrthoDB" id="187607at2"/>
<dbReference type="Proteomes" id="UP000315648">
    <property type="component" value="Unassembled WGS sequence"/>
</dbReference>
<dbReference type="EMBL" id="VMBG01000001">
    <property type="protein sequence ID" value="TSJ78518.1"/>
    <property type="molecule type" value="Genomic_DNA"/>
</dbReference>
<sequence>MNQSLFTVGRFENRNGVISWRVDGYLHGVRIRKNFKSREEAIAEKATLEINALQIEAGMQSAPTFLSEVQLREAETVFNRLKDSPRPLSFYLDFALANYREPETQKRLSAAIPIYTEAKDHEFQQDQISAPQLERIKRDLKRLLKHFPSVTVAELTAERLIGFFNLGKPKLKTYNNRRGIVSTFLKFSFQRGWLSENPMTKVPSHRIRRKREAISTFSAAKAEKLMRHVESLEGGRFVPYFALCLFAGIRPCLRTGEILRLKPELVNLEAGIINITAEVSKVREPRKITIQPNLAAWLKAYPLDKFPIIPANLQHVRAKIAKAFELSHDIMRHTFISMFVAKFRSIGEAAIQAGNSEAIIRKHYLDMKSQTEAEAFNAIMPKKTAGEQESKALPVAA</sequence>
<dbReference type="AlphaFoldDB" id="A0A556QPE4"/>
<dbReference type="GO" id="GO:0015074">
    <property type="term" value="P:DNA integration"/>
    <property type="evidence" value="ECO:0007669"/>
    <property type="project" value="InterPro"/>
</dbReference>
<evidence type="ECO:0000256" key="1">
    <source>
        <dbReference type="ARBA" id="ARBA00023125"/>
    </source>
</evidence>
<dbReference type="Gene3D" id="1.10.443.10">
    <property type="entry name" value="Intergrase catalytic core"/>
    <property type="match status" value="1"/>
</dbReference>
<dbReference type="RefSeq" id="WP_144228859.1">
    <property type="nucleotide sequence ID" value="NZ_CBCRVV010000034.1"/>
</dbReference>
<dbReference type="Gene3D" id="1.10.150.130">
    <property type="match status" value="1"/>
</dbReference>
<evidence type="ECO:0000313" key="4">
    <source>
        <dbReference type="Proteomes" id="UP000315648"/>
    </source>
</evidence>
<keyword evidence="2" id="KW-0233">DNA recombination</keyword>
<keyword evidence="4" id="KW-1185">Reference proteome</keyword>
<dbReference type="InterPro" id="IPR013762">
    <property type="entry name" value="Integrase-like_cat_sf"/>
</dbReference>
<accession>A0A556QPE4</accession>
<gene>
    <name evidence="3" type="ORF">FPL22_04250</name>
</gene>
<evidence type="ECO:0000256" key="2">
    <source>
        <dbReference type="ARBA" id="ARBA00023172"/>
    </source>
</evidence>
<dbReference type="InterPro" id="IPR011010">
    <property type="entry name" value="DNA_brk_join_enz"/>
</dbReference>